<accession>B1ZVU4</accession>
<dbReference type="OrthoDB" id="196842at2"/>
<proteinExistence type="predicted"/>
<dbReference type="AlphaFoldDB" id="B1ZVU4"/>
<protein>
    <recommendedName>
        <fullName evidence="3">DUF4380 domain-containing protein</fullName>
    </recommendedName>
</protein>
<dbReference type="Proteomes" id="UP000007013">
    <property type="component" value="Chromosome"/>
</dbReference>
<keyword evidence="2" id="KW-1185">Reference proteome</keyword>
<gene>
    <name evidence="1" type="ordered locus">Oter_1746</name>
</gene>
<sequence>MTSLPVPLSAAWQPTVWRGEPSWQAALGRALAVVTTTRARLIYLGALDGSRNLLNAPYPHVLPSAQSPWPNQGGHRFWLGPQSNWVWPPPAQWEYSAAAASSTEGDTLTLRLPGSDPAYPAITREYAWTAKGLRCTARWRDDGRQLFGMHVIAVDLPFIATARLHQSPEAPLGLVQVNLHGAASSGFLPHPALTCDTAQATLRAGEKVIKVGFASQPLTVDRPGGWQLSLRPGPTEGTTYDAPDKNYLSQIWVGGPEYDLAELEQLTPYLRGDATGACASSVFLAATPPADA</sequence>
<dbReference type="RefSeq" id="WP_012374567.1">
    <property type="nucleotide sequence ID" value="NC_010571.1"/>
</dbReference>
<reference evidence="1 2" key="1">
    <citation type="journal article" date="2011" name="J. Bacteriol.">
        <title>Genome sequence of the verrucomicrobium Opitutus terrae PB90-1, an abundant inhabitant of rice paddy soil ecosystems.</title>
        <authorList>
            <person name="van Passel M.W."/>
            <person name="Kant R."/>
            <person name="Palva A."/>
            <person name="Copeland A."/>
            <person name="Lucas S."/>
            <person name="Lapidus A."/>
            <person name="Glavina del Rio T."/>
            <person name="Pitluck S."/>
            <person name="Goltsman E."/>
            <person name="Clum A."/>
            <person name="Sun H."/>
            <person name="Schmutz J."/>
            <person name="Larimer F.W."/>
            <person name="Land M.L."/>
            <person name="Hauser L."/>
            <person name="Kyrpides N."/>
            <person name="Mikhailova N."/>
            <person name="Richardson P.P."/>
            <person name="Janssen P.H."/>
            <person name="de Vos W.M."/>
            <person name="Smidt H."/>
        </authorList>
    </citation>
    <scope>NUCLEOTIDE SEQUENCE [LARGE SCALE GENOMIC DNA]</scope>
    <source>
        <strain evidence="2">DSM 11246 / JCM 15787 / PB90-1</strain>
    </source>
</reference>
<evidence type="ECO:0008006" key="3">
    <source>
        <dbReference type="Google" id="ProtNLM"/>
    </source>
</evidence>
<dbReference type="STRING" id="452637.Oter_1746"/>
<organism evidence="1 2">
    <name type="scientific">Opitutus terrae (strain DSM 11246 / JCM 15787 / PB90-1)</name>
    <dbReference type="NCBI Taxonomy" id="452637"/>
    <lineage>
        <taxon>Bacteria</taxon>
        <taxon>Pseudomonadati</taxon>
        <taxon>Verrucomicrobiota</taxon>
        <taxon>Opitutia</taxon>
        <taxon>Opitutales</taxon>
        <taxon>Opitutaceae</taxon>
        <taxon>Opitutus</taxon>
    </lineage>
</organism>
<dbReference type="HOGENOM" id="CLU_952600_0_0_0"/>
<name>B1ZVU4_OPITP</name>
<evidence type="ECO:0000313" key="2">
    <source>
        <dbReference type="Proteomes" id="UP000007013"/>
    </source>
</evidence>
<evidence type="ECO:0000313" key="1">
    <source>
        <dbReference type="EMBL" id="ACB75030.1"/>
    </source>
</evidence>
<dbReference type="KEGG" id="ote:Oter_1746"/>
<dbReference type="EMBL" id="CP001032">
    <property type="protein sequence ID" value="ACB75030.1"/>
    <property type="molecule type" value="Genomic_DNA"/>
</dbReference>